<dbReference type="InterPro" id="IPR011991">
    <property type="entry name" value="ArsR-like_HTH"/>
</dbReference>
<evidence type="ECO:0000313" key="6">
    <source>
        <dbReference type="Proteomes" id="UP000481043"/>
    </source>
</evidence>
<keyword evidence="1" id="KW-0805">Transcription regulation</keyword>
<dbReference type="Gene3D" id="1.10.10.10">
    <property type="entry name" value="Winged helix-like DNA-binding domain superfamily/Winged helix DNA-binding domain"/>
    <property type="match status" value="1"/>
</dbReference>
<evidence type="ECO:0000313" key="5">
    <source>
        <dbReference type="EMBL" id="NEY71159.1"/>
    </source>
</evidence>
<keyword evidence="2" id="KW-0238">DNA-binding</keyword>
<dbReference type="PRINTS" id="PR00778">
    <property type="entry name" value="HTHARSR"/>
</dbReference>
<keyword evidence="3" id="KW-0804">Transcription</keyword>
<dbReference type="RefSeq" id="WP_163178517.1">
    <property type="nucleotide sequence ID" value="NZ_JAAIWM010000002.1"/>
</dbReference>
<dbReference type="InterPro" id="IPR036390">
    <property type="entry name" value="WH_DNA-bd_sf"/>
</dbReference>
<gene>
    <name evidence="5" type="ORF">G4D63_05330</name>
</gene>
<name>A0A6M0Q5Z6_9BACI</name>
<dbReference type="Proteomes" id="UP000481043">
    <property type="component" value="Unassembled WGS sequence"/>
</dbReference>
<dbReference type="PANTHER" id="PTHR33154">
    <property type="entry name" value="TRANSCRIPTIONAL REGULATOR, ARSR FAMILY"/>
    <property type="match status" value="1"/>
</dbReference>
<proteinExistence type="predicted"/>
<dbReference type="GO" id="GO:0003700">
    <property type="term" value="F:DNA-binding transcription factor activity"/>
    <property type="evidence" value="ECO:0007669"/>
    <property type="project" value="InterPro"/>
</dbReference>
<dbReference type="PANTHER" id="PTHR33154:SF33">
    <property type="entry name" value="TRANSCRIPTIONAL REPRESSOR SDPR"/>
    <property type="match status" value="1"/>
</dbReference>
<dbReference type="InterPro" id="IPR001845">
    <property type="entry name" value="HTH_ArsR_DNA-bd_dom"/>
</dbReference>
<sequence>MAYRVEFEFSPLYELANSLDLFLNRKSMKHVELGQEWIINAEQSLELSGLSIGNTKELPCLSYLFLLIWQSPEKEEVQPFIKWLHSLQPGSIYEKLFPYISAPLPTDLLTIRDQYIELIKVWDTIYFSKLNPDITDALRESVLVKEKLYYEDPISYVEQISGGLRIEAYEGLEQVIMIPTYHTNPLIVSRKLKNTVQILYPIDLPEGEHAPPKKLVRLTKALADENRLKILKLVYKNPMTFTEILQYFDVSKSTVHHHVMLLRTAGLISAYHTGECCSETFVYRPTGMDELTTVFMGFMEN</sequence>
<protein>
    <submittedName>
        <fullName evidence="5">Winged helix-turn-helix transcriptional regulator</fullName>
    </submittedName>
</protein>
<dbReference type="PROSITE" id="PS50987">
    <property type="entry name" value="HTH_ARSR_2"/>
    <property type="match status" value="1"/>
</dbReference>
<comment type="caution">
    <text evidence="5">The sequence shown here is derived from an EMBL/GenBank/DDBJ whole genome shotgun (WGS) entry which is preliminary data.</text>
</comment>
<dbReference type="CDD" id="cd00090">
    <property type="entry name" value="HTH_ARSR"/>
    <property type="match status" value="1"/>
</dbReference>
<dbReference type="SMART" id="SM00418">
    <property type="entry name" value="HTH_ARSR"/>
    <property type="match status" value="1"/>
</dbReference>
<evidence type="ECO:0000259" key="4">
    <source>
        <dbReference type="PROSITE" id="PS50987"/>
    </source>
</evidence>
<dbReference type="InterPro" id="IPR051081">
    <property type="entry name" value="HTH_MetalResp_TranReg"/>
</dbReference>
<evidence type="ECO:0000256" key="1">
    <source>
        <dbReference type="ARBA" id="ARBA00023015"/>
    </source>
</evidence>
<dbReference type="InterPro" id="IPR036388">
    <property type="entry name" value="WH-like_DNA-bd_sf"/>
</dbReference>
<dbReference type="GO" id="GO:0003677">
    <property type="term" value="F:DNA binding"/>
    <property type="evidence" value="ECO:0007669"/>
    <property type="project" value="UniProtKB-KW"/>
</dbReference>
<dbReference type="SUPFAM" id="SSF46785">
    <property type="entry name" value="Winged helix' DNA-binding domain"/>
    <property type="match status" value="1"/>
</dbReference>
<accession>A0A6M0Q5Z6</accession>
<dbReference type="Pfam" id="PF01022">
    <property type="entry name" value="HTH_5"/>
    <property type="match status" value="1"/>
</dbReference>
<evidence type="ECO:0000256" key="3">
    <source>
        <dbReference type="ARBA" id="ARBA00023163"/>
    </source>
</evidence>
<dbReference type="AlphaFoldDB" id="A0A6M0Q5Z6"/>
<keyword evidence="6" id="KW-1185">Reference proteome</keyword>
<reference evidence="5 6" key="1">
    <citation type="submission" date="2020-02" db="EMBL/GenBank/DDBJ databases">
        <title>Bacillus aquiflavi sp. nov., isolated from yellow water of strong flavor Chinese baijiu in Yibin region of China.</title>
        <authorList>
            <person name="Xie J."/>
        </authorList>
    </citation>
    <scope>NUCLEOTIDE SEQUENCE [LARGE SCALE GENOMIC DNA]</scope>
    <source>
        <strain evidence="5 6">SA4</strain>
    </source>
</reference>
<evidence type="ECO:0000256" key="2">
    <source>
        <dbReference type="ARBA" id="ARBA00023125"/>
    </source>
</evidence>
<feature type="domain" description="HTH arsR-type" evidence="4">
    <location>
        <begin position="207"/>
        <end position="301"/>
    </location>
</feature>
<organism evidence="5 6">
    <name type="scientific">Bacillus mesophilus</name>
    <dbReference type="NCBI Taxonomy" id="1808955"/>
    <lineage>
        <taxon>Bacteria</taxon>
        <taxon>Bacillati</taxon>
        <taxon>Bacillota</taxon>
        <taxon>Bacilli</taxon>
        <taxon>Bacillales</taxon>
        <taxon>Bacillaceae</taxon>
        <taxon>Bacillus</taxon>
    </lineage>
</organism>
<dbReference type="EMBL" id="JAAIWM010000002">
    <property type="protein sequence ID" value="NEY71159.1"/>
    <property type="molecule type" value="Genomic_DNA"/>
</dbReference>